<comment type="caution">
    <text evidence="9">The sequence shown here is derived from an EMBL/GenBank/DDBJ whole genome shotgun (WGS) entry which is preliminary data.</text>
</comment>
<gene>
    <name evidence="9" type="ORF">WMO64_04930</name>
</gene>
<keyword evidence="10" id="KW-1185">Reference proteome</keyword>
<feature type="domain" description="ABC transmembrane type-1" evidence="8">
    <location>
        <begin position="96"/>
        <end position="306"/>
    </location>
</feature>
<organism evidence="9 10">
    <name type="scientific">Pseudoflavonifractor intestinihominis</name>
    <dbReference type="NCBI Taxonomy" id="3133171"/>
    <lineage>
        <taxon>Bacteria</taxon>
        <taxon>Bacillati</taxon>
        <taxon>Bacillota</taxon>
        <taxon>Clostridia</taxon>
        <taxon>Eubacteriales</taxon>
        <taxon>Oscillospiraceae</taxon>
        <taxon>Pseudoflavonifractor</taxon>
    </lineage>
</organism>
<name>A0ABV1E674_9FIRM</name>
<keyword evidence="3" id="KW-1003">Cell membrane</keyword>
<evidence type="ECO:0000313" key="10">
    <source>
        <dbReference type="Proteomes" id="UP001464378"/>
    </source>
</evidence>
<dbReference type="PROSITE" id="PS50928">
    <property type="entry name" value="ABC_TM1"/>
    <property type="match status" value="1"/>
</dbReference>
<evidence type="ECO:0000256" key="7">
    <source>
        <dbReference type="RuleBase" id="RU363032"/>
    </source>
</evidence>
<evidence type="ECO:0000256" key="5">
    <source>
        <dbReference type="ARBA" id="ARBA00022989"/>
    </source>
</evidence>
<dbReference type="RefSeq" id="WP_349231205.1">
    <property type="nucleotide sequence ID" value="NZ_JBBMFK010000005.1"/>
</dbReference>
<dbReference type="PANTHER" id="PTHR43163">
    <property type="entry name" value="DIPEPTIDE TRANSPORT SYSTEM PERMEASE PROTEIN DPPB-RELATED"/>
    <property type="match status" value="1"/>
</dbReference>
<evidence type="ECO:0000256" key="6">
    <source>
        <dbReference type="ARBA" id="ARBA00023136"/>
    </source>
</evidence>
<proteinExistence type="inferred from homology"/>
<protein>
    <submittedName>
        <fullName evidence="9">ABC transporter permease</fullName>
    </submittedName>
</protein>
<evidence type="ECO:0000313" key="9">
    <source>
        <dbReference type="EMBL" id="MEQ2442806.1"/>
    </source>
</evidence>
<dbReference type="SUPFAM" id="SSF161098">
    <property type="entry name" value="MetI-like"/>
    <property type="match status" value="1"/>
</dbReference>
<accession>A0ABV1E674</accession>
<dbReference type="CDD" id="cd06261">
    <property type="entry name" value="TM_PBP2"/>
    <property type="match status" value="1"/>
</dbReference>
<keyword evidence="2 7" id="KW-0813">Transport</keyword>
<keyword evidence="5 7" id="KW-1133">Transmembrane helix</keyword>
<dbReference type="Pfam" id="PF00528">
    <property type="entry name" value="BPD_transp_1"/>
    <property type="match status" value="1"/>
</dbReference>
<feature type="transmembrane region" description="Helical" evidence="7">
    <location>
        <begin position="100"/>
        <end position="123"/>
    </location>
</feature>
<feature type="transmembrane region" description="Helical" evidence="7">
    <location>
        <begin position="135"/>
        <end position="159"/>
    </location>
</feature>
<evidence type="ECO:0000256" key="3">
    <source>
        <dbReference type="ARBA" id="ARBA00022475"/>
    </source>
</evidence>
<dbReference type="InterPro" id="IPR035906">
    <property type="entry name" value="MetI-like_sf"/>
</dbReference>
<sequence>MAKHIAKRLLQLIPVLLLVSIFSFLIIHFAPGDPLNMYIRPDMTQEEMDTLRANLGLDGTIVDQYLGWLNNVLHGNLGNSLTNSAQPVADRILEVLPNTILLMGTSLVLSFLISIPLGLIAGLKKNQWPDQVISFFSYIGISIPSFWFGLILIIVFSLVLKVLPSSGIHTIGDDSLLDLIRHLIMPSLVLSVGNVATFTRYIRSTTISQLEEEYVLTAKAKGVSQRGILFGHVLKNCLLPVITLAGMRFSSLVTGSFIVESVFGWPGMGTLGMSAINNLNYPMIMGFTMLSCLLLIVGNLIADLLYYVADPRIKSGFKEAQG</sequence>
<dbReference type="Pfam" id="PF19300">
    <property type="entry name" value="BPD_transp_1_N"/>
    <property type="match status" value="1"/>
</dbReference>
<evidence type="ECO:0000259" key="8">
    <source>
        <dbReference type="PROSITE" id="PS50928"/>
    </source>
</evidence>
<feature type="transmembrane region" description="Helical" evidence="7">
    <location>
        <begin position="12"/>
        <end position="30"/>
    </location>
</feature>
<feature type="transmembrane region" description="Helical" evidence="7">
    <location>
        <begin position="279"/>
        <end position="308"/>
    </location>
</feature>
<comment type="subcellular location">
    <subcellularLocation>
        <location evidence="1 7">Cell membrane</location>
        <topology evidence="1 7">Multi-pass membrane protein</topology>
    </subcellularLocation>
</comment>
<evidence type="ECO:0000256" key="2">
    <source>
        <dbReference type="ARBA" id="ARBA00022448"/>
    </source>
</evidence>
<keyword evidence="4 7" id="KW-0812">Transmembrane</keyword>
<dbReference type="InterPro" id="IPR045621">
    <property type="entry name" value="BPD_transp_1_N"/>
</dbReference>
<reference evidence="9 10" key="1">
    <citation type="submission" date="2024-03" db="EMBL/GenBank/DDBJ databases">
        <title>Human intestinal bacterial collection.</title>
        <authorList>
            <person name="Pauvert C."/>
            <person name="Hitch T.C.A."/>
            <person name="Clavel T."/>
        </authorList>
    </citation>
    <scope>NUCLEOTIDE SEQUENCE [LARGE SCALE GENOMIC DNA]</scope>
    <source>
        <strain evidence="9 10">CLA-AP-H29</strain>
    </source>
</reference>
<dbReference type="InterPro" id="IPR000515">
    <property type="entry name" value="MetI-like"/>
</dbReference>
<dbReference type="EMBL" id="JBBMFK010000005">
    <property type="protein sequence ID" value="MEQ2442806.1"/>
    <property type="molecule type" value="Genomic_DNA"/>
</dbReference>
<evidence type="ECO:0000256" key="1">
    <source>
        <dbReference type="ARBA" id="ARBA00004651"/>
    </source>
</evidence>
<dbReference type="PANTHER" id="PTHR43163:SF6">
    <property type="entry name" value="DIPEPTIDE TRANSPORT SYSTEM PERMEASE PROTEIN DPPB-RELATED"/>
    <property type="match status" value="1"/>
</dbReference>
<keyword evidence="6 7" id="KW-0472">Membrane</keyword>
<evidence type="ECO:0000256" key="4">
    <source>
        <dbReference type="ARBA" id="ARBA00022692"/>
    </source>
</evidence>
<dbReference type="Proteomes" id="UP001464378">
    <property type="component" value="Unassembled WGS sequence"/>
</dbReference>
<feature type="transmembrane region" description="Helical" evidence="7">
    <location>
        <begin position="179"/>
        <end position="199"/>
    </location>
</feature>
<comment type="similarity">
    <text evidence="7">Belongs to the binding-protein-dependent transport system permease family.</text>
</comment>
<dbReference type="Gene3D" id="1.10.3720.10">
    <property type="entry name" value="MetI-like"/>
    <property type="match status" value="1"/>
</dbReference>